<dbReference type="Gene3D" id="3.40.50.1820">
    <property type="entry name" value="alpha/beta hydrolase"/>
    <property type="match status" value="1"/>
</dbReference>
<reference evidence="5 6" key="1">
    <citation type="submission" date="2016-02" db="EMBL/GenBank/DDBJ databases">
        <title>Complete genome sequence and transcriptome regulation of the pentose utilising yeast Sugiyamaella lignohabitans.</title>
        <authorList>
            <person name="Bellasio M."/>
            <person name="Peymann A."/>
            <person name="Valli M."/>
            <person name="Sipitzky M."/>
            <person name="Graf A."/>
            <person name="Sauer M."/>
            <person name="Marx H."/>
            <person name="Mattanovich D."/>
        </authorList>
    </citation>
    <scope>NUCLEOTIDE SEQUENCE [LARGE SCALE GENOMIC DNA]</scope>
    <source>
        <strain evidence="5 6">CBS 10342</strain>
    </source>
</reference>
<evidence type="ECO:0000256" key="1">
    <source>
        <dbReference type="ARBA" id="ARBA00010515"/>
    </source>
</evidence>
<protein>
    <recommendedName>
        <fullName evidence="4">Alpha/beta hydrolase fold-3 domain-containing protein</fullName>
    </recommendedName>
</protein>
<dbReference type="PANTHER" id="PTHR48081:SF31">
    <property type="entry name" value="STERYL ACETYL HYDROLASE MUG81-RELATED"/>
    <property type="match status" value="1"/>
</dbReference>
<dbReference type="PANTHER" id="PTHR48081">
    <property type="entry name" value="AB HYDROLASE SUPERFAMILY PROTEIN C4A8.06C"/>
    <property type="match status" value="1"/>
</dbReference>
<dbReference type="KEGG" id="slb:AWJ20_250"/>
<name>A0A161HK87_9ASCO</name>
<dbReference type="Proteomes" id="UP000189580">
    <property type="component" value="Chromosome a"/>
</dbReference>
<dbReference type="SUPFAM" id="SSF53474">
    <property type="entry name" value="alpha/beta-Hydrolases"/>
    <property type="match status" value="1"/>
</dbReference>
<comment type="similarity">
    <text evidence="1">Belongs to the 'GDXG' lipolytic enzyme family.</text>
</comment>
<evidence type="ECO:0000313" key="6">
    <source>
        <dbReference type="Proteomes" id="UP000189580"/>
    </source>
</evidence>
<evidence type="ECO:0000259" key="4">
    <source>
        <dbReference type="Pfam" id="PF07859"/>
    </source>
</evidence>
<dbReference type="EMBL" id="CP014501">
    <property type="protein sequence ID" value="ANB12018.1"/>
    <property type="molecule type" value="Genomic_DNA"/>
</dbReference>
<organism evidence="5 6">
    <name type="scientific">Sugiyamaella lignohabitans</name>
    <dbReference type="NCBI Taxonomy" id="796027"/>
    <lineage>
        <taxon>Eukaryota</taxon>
        <taxon>Fungi</taxon>
        <taxon>Dikarya</taxon>
        <taxon>Ascomycota</taxon>
        <taxon>Saccharomycotina</taxon>
        <taxon>Dipodascomycetes</taxon>
        <taxon>Dipodascales</taxon>
        <taxon>Trichomonascaceae</taxon>
        <taxon>Sugiyamaella</taxon>
    </lineage>
</organism>
<dbReference type="AlphaFoldDB" id="A0A161HK87"/>
<dbReference type="GeneID" id="30034418"/>
<dbReference type="InterPro" id="IPR050300">
    <property type="entry name" value="GDXG_lipolytic_enzyme"/>
</dbReference>
<dbReference type="OrthoDB" id="2152029at2759"/>
<evidence type="ECO:0000256" key="3">
    <source>
        <dbReference type="PROSITE-ProRule" id="PRU10038"/>
    </source>
</evidence>
<feature type="active site" evidence="3">
    <location>
        <position position="64"/>
    </location>
</feature>
<dbReference type="RefSeq" id="XP_018734495.1">
    <property type="nucleotide sequence ID" value="XM_018879448.1"/>
</dbReference>
<dbReference type="GO" id="GO:0016787">
    <property type="term" value="F:hydrolase activity"/>
    <property type="evidence" value="ECO:0007669"/>
    <property type="project" value="UniProtKB-KW"/>
</dbReference>
<dbReference type="InterPro" id="IPR033140">
    <property type="entry name" value="Lipase_GDXG_put_SER_AS"/>
</dbReference>
<dbReference type="InterPro" id="IPR013094">
    <property type="entry name" value="AB_hydrolase_3"/>
</dbReference>
<keyword evidence="6" id="KW-1185">Reference proteome</keyword>
<dbReference type="InterPro" id="IPR029058">
    <property type="entry name" value="AB_hydrolase_fold"/>
</dbReference>
<sequence>MRLHIKYLISLYRAINNPRLSILAIDYSLAPEVVFPAALTEIATVYSELVDHDGCNNIILSGDSAGGNLCIVLSAHLKHHYEDLSVPSRYVQPIAEVLISPWVELDPVLQGSYVSNKDSDVLGGSFLKEVSKLYCPDNKLQQSPFVNPARSKPEFWEGVFPEKTLVTFGQNEIMRDDIIKFARIASIEHRYGDIGGFHCSVLSAKNYDQNKLFNGIVSFIQRSLQQTVGLAAGEATAVDIEALESRNKVMRTSKL</sequence>
<keyword evidence="2" id="KW-0378">Hydrolase</keyword>
<dbReference type="PROSITE" id="PS01174">
    <property type="entry name" value="LIPASE_GDXG_SER"/>
    <property type="match status" value="1"/>
</dbReference>
<gene>
    <name evidence="5" type="ORF">AWJ20_250</name>
</gene>
<dbReference type="Pfam" id="PF07859">
    <property type="entry name" value="Abhydrolase_3"/>
    <property type="match status" value="1"/>
</dbReference>
<proteinExistence type="inferred from homology"/>
<evidence type="ECO:0000313" key="5">
    <source>
        <dbReference type="EMBL" id="ANB12018.1"/>
    </source>
</evidence>
<accession>A0A161HK87</accession>
<feature type="domain" description="Alpha/beta hydrolase fold-3" evidence="4">
    <location>
        <begin position="20"/>
        <end position="183"/>
    </location>
</feature>
<evidence type="ECO:0000256" key="2">
    <source>
        <dbReference type="ARBA" id="ARBA00022801"/>
    </source>
</evidence>